<dbReference type="Proteomes" id="UP000015241">
    <property type="component" value="Unassembled WGS sequence"/>
</dbReference>
<evidence type="ECO:0000256" key="1">
    <source>
        <dbReference type="ARBA" id="ARBA00009005"/>
    </source>
</evidence>
<gene>
    <name evidence="4" type="ORF">FOMPIDRAFT_1016444</name>
</gene>
<dbReference type="PANTHER" id="PTHR48104">
    <property type="entry name" value="METACASPASE-4"/>
    <property type="match status" value="1"/>
</dbReference>
<evidence type="ECO:0000313" key="5">
    <source>
        <dbReference type="Proteomes" id="UP000015241"/>
    </source>
</evidence>
<feature type="compositionally biased region" description="Acidic residues" evidence="2">
    <location>
        <begin position="314"/>
        <end position="326"/>
    </location>
</feature>
<dbReference type="eggNOG" id="KOG1546">
    <property type="taxonomic scope" value="Eukaryota"/>
</dbReference>
<feature type="compositionally biased region" description="Polar residues" evidence="2">
    <location>
        <begin position="180"/>
        <end position="201"/>
    </location>
</feature>
<evidence type="ECO:0000313" key="4">
    <source>
        <dbReference type="EMBL" id="EPT00614.1"/>
    </source>
</evidence>
<proteinExistence type="inferred from homology"/>
<dbReference type="Gene3D" id="3.40.50.12660">
    <property type="match status" value="1"/>
</dbReference>
<comment type="similarity">
    <text evidence="1">Belongs to the peptidase C14B family.</text>
</comment>
<dbReference type="EMBL" id="KE504148">
    <property type="protein sequence ID" value="EPT00614.1"/>
    <property type="molecule type" value="Genomic_DNA"/>
</dbReference>
<protein>
    <recommendedName>
        <fullName evidence="3">Peptidase C14 caspase domain-containing protein</fullName>
    </recommendedName>
</protein>
<evidence type="ECO:0000259" key="3">
    <source>
        <dbReference type="Pfam" id="PF00656"/>
    </source>
</evidence>
<name>S8EBF0_FOMSC</name>
<keyword evidence="5" id="KW-1185">Reference proteome</keyword>
<dbReference type="AlphaFoldDB" id="S8EBF0"/>
<dbReference type="InParanoid" id="S8EBF0"/>
<dbReference type="OrthoDB" id="3223806at2759"/>
<feature type="region of interest" description="Disordered" evidence="2">
    <location>
        <begin position="178"/>
        <end position="206"/>
    </location>
</feature>
<dbReference type="GO" id="GO:0004197">
    <property type="term" value="F:cysteine-type endopeptidase activity"/>
    <property type="evidence" value="ECO:0007669"/>
    <property type="project" value="InterPro"/>
</dbReference>
<accession>S8EBF0</accession>
<feature type="domain" description="Peptidase C14 caspase" evidence="3">
    <location>
        <begin position="13"/>
        <end position="264"/>
    </location>
</feature>
<reference evidence="4 5" key="1">
    <citation type="journal article" date="2012" name="Science">
        <title>The Paleozoic origin of enzymatic lignin decomposition reconstructed from 31 fungal genomes.</title>
        <authorList>
            <person name="Floudas D."/>
            <person name="Binder M."/>
            <person name="Riley R."/>
            <person name="Barry K."/>
            <person name="Blanchette R.A."/>
            <person name="Henrissat B."/>
            <person name="Martinez A.T."/>
            <person name="Otillar R."/>
            <person name="Spatafora J.W."/>
            <person name="Yadav J.S."/>
            <person name="Aerts A."/>
            <person name="Benoit I."/>
            <person name="Boyd A."/>
            <person name="Carlson A."/>
            <person name="Copeland A."/>
            <person name="Coutinho P.M."/>
            <person name="de Vries R.P."/>
            <person name="Ferreira P."/>
            <person name="Findley K."/>
            <person name="Foster B."/>
            <person name="Gaskell J."/>
            <person name="Glotzer D."/>
            <person name="Gorecki P."/>
            <person name="Heitman J."/>
            <person name="Hesse C."/>
            <person name="Hori C."/>
            <person name="Igarashi K."/>
            <person name="Jurgens J.A."/>
            <person name="Kallen N."/>
            <person name="Kersten P."/>
            <person name="Kohler A."/>
            <person name="Kuees U."/>
            <person name="Kumar T.K.A."/>
            <person name="Kuo A."/>
            <person name="LaButti K."/>
            <person name="Larrondo L.F."/>
            <person name="Lindquist E."/>
            <person name="Ling A."/>
            <person name="Lombard V."/>
            <person name="Lucas S."/>
            <person name="Lundell T."/>
            <person name="Martin R."/>
            <person name="McLaughlin D.J."/>
            <person name="Morgenstern I."/>
            <person name="Morin E."/>
            <person name="Murat C."/>
            <person name="Nagy L.G."/>
            <person name="Nolan M."/>
            <person name="Ohm R.A."/>
            <person name="Patyshakuliyeva A."/>
            <person name="Rokas A."/>
            <person name="Ruiz-Duenas F.J."/>
            <person name="Sabat G."/>
            <person name="Salamov A."/>
            <person name="Samejima M."/>
            <person name="Schmutz J."/>
            <person name="Slot J.C."/>
            <person name="St John F."/>
            <person name="Stenlid J."/>
            <person name="Sun H."/>
            <person name="Sun S."/>
            <person name="Syed K."/>
            <person name="Tsang A."/>
            <person name="Wiebenga A."/>
            <person name="Young D."/>
            <person name="Pisabarro A."/>
            <person name="Eastwood D.C."/>
            <person name="Martin F."/>
            <person name="Cullen D."/>
            <person name="Grigoriev I.V."/>
            <person name="Hibbett D.S."/>
        </authorList>
    </citation>
    <scope>NUCLEOTIDE SEQUENCE</scope>
    <source>
        <strain evidence="5">FP-58527</strain>
    </source>
</reference>
<dbReference type="Pfam" id="PF00656">
    <property type="entry name" value="Peptidase_C14"/>
    <property type="match status" value="1"/>
</dbReference>
<dbReference type="GO" id="GO:0006508">
    <property type="term" value="P:proteolysis"/>
    <property type="evidence" value="ECO:0007669"/>
    <property type="project" value="InterPro"/>
</dbReference>
<dbReference type="PANTHER" id="PTHR48104:SF30">
    <property type="entry name" value="METACASPASE-1"/>
    <property type="match status" value="1"/>
</dbReference>
<feature type="compositionally biased region" description="Basic and acidic residues" evidence="2">
    <location>
        <begin position="278"/>
        <end position="291"/>
    </location>
</feature>
<feature type="region of interest" description="Disordered" evidence="2">
    <location>
        <begin position="278"/>
        <end position="326"/>
    </location>
</feature>
<dbReference type="InterPro" id="IPR011600">
    <property type="entry name" value="Pept_C14_caspase"/>
</dbReference>
<organism evidence="4 5">
    <name type="scientific">Fomitopsis schrenkii</name>
    <name type="common">Brown rot fungus</name>
    <dbReference type="NCBI Taxonomy" id="2126942"/>
    <lineage>
        <taxon>Eukaryota</taxon>
        <taxon>Fungi</taxon>
        <taxon>Dikarya</taxon>
        <taxon>Basidiomycota</taxon>
        <taxon>Agaricomycotina</taxon>
        <taxon>Agaricomycetes</taxon>
        <taxon>Polyporales</taxon>
        <taxon>Fomitopsis</taxon>
    </lineage>
</organism>
<sequence>MPGLTSTRANHRALSVAIEYTERGEAYVLRGAHRDPPLLKQILTEFMHYKEENITILMDDDSGKYVEPTYENILSEMRKLLKDARPDDHFVFHFSGHGSQLKNLDGTEVDGYDEELASDGSCETTGNYIMDDVIHAILVDHVPPGAHFIVGVNSTISYPGSTMVQLIFDCCHSGTAADLPNSTGQQPRSDTQLLSTSSRTYDGSPRPWYGHKLVPSETTLILAPITPERGKKLLKRKVADVTSWGACADDEITPGSQKGGVFLQRKIEKHNDLVARGRRSDDMYEPLEPRGLRKGSAFEVTHPEFGSNEGLSDALDETFVDDEESE</sequence>
<dbReference type="InterPro" id="IPR050452">
    <property type="entry name" value="Metacaspase"/>
</dbReference>
<dbReference type="HOGENOM" id="CLU_029389_6_1_1"/>
<evidence type="ECO:0000256" key="2">
    <source>
        <dbReference type="SAM" id="MobiDB-lite"/>
    </source>
</evidence>
<dbReference type="GO" id="GO:0005737">
    <property type="term" value="C:cytoplasm"/>
    <property type="evidence" value="ECO:0007669"/>
    <property type="project" value="TreeGrafter"/>
</dbReference>